<feature type="transmembrane region" description="Helical" evidence="1">
    <location>
        <begin position="255"/>
        <end position="273"/>
    </location>
</feature>
<dbReference type="OrthoDB" id="3061561at2759"/>
<dbReference type="Proteomes" id="UP000244855">
    <property type="component" value="Unassembled WGS sequence"/>
</dbReference>
<evidence type="ECO:0000256" key="1">
    <source>
        <dbReference type="SAM" id="Phobius"/>
    </source>
</evidence>
<evidence type="ECO:0000313" key="3">
    <source>
        <dbReference type="EMBL" id="PVI02225.1"/>
    </source>
</evidence>
<dbReference type="PANTHER" id="PTHR35043:SF7">
    <property type="entry name" value="TRANSCRIPTION FACTOR DOMAIN-CONTAINING PROTEIN"/>
    <property type="match status" value="1"/>
</dbReference>
<organism evidence="3 4">
    <name type="scientific">Periconia macrospinosa</name>
    <dbReference type="NCBI Taxonomy" id="97972"/>
    <lineage>
        <taxon>Eukaryota</taxon>
        <taxon>Fungi</taxon>
        <taxon>Dikarya</taxon>
        <taxon>Ascomycota</taxon>
        <taxon>Pezizomycotina</taxon>
        <taxon>Dothideomycetes</taxon>
        <taxon>Pleosporomycetidae</taxon>
        <taxon>Pleosporales</taxon>
        <taxon>Massarineae</taxon>
        <taxon>Periconiaceae</taxon>
        <taxon>Periconia</taxon>
    </lineage>
</organism>
<feature type="transmembrane region" description="Helical" evidence="1">
    <location>
        <begin position="426"/>
        <end position="453"/>
    </location>
</feature>
<sequence>MARLVSRAFLILTAYVGLALCQNENTTTTAANNTASGGERVGWVSPGSRRSTWDIIWSCLTVFFICSWKCTHLNIPNVSESEAGWYKTRAIPWWPFSKPRKTFCLPLFPEAPLLRKWARKLGFMALIAIAPEVVVALAASQCMQAWIDLKDVSSPKFTMSHAFFARMGGFVLRYREQDPGQKMQGQRPDKRITVLHLKGVAILEDYGISFNVDSEDIEDRSKADGFTKLFALVQAGSLVVQSIARKAKGLQITELELMTIAFTACALATYILWWHKPFDAERAIVLDFPDLHAEHREILAKLRTAMGQTFVYEPGLNKLAVKNLDSDFLIDILFDFSDLFDGNMAENSNLPNFCSSIALYASSAAFSAIHLAAYNWTFPYPVVQTLWRTFSLAALGSSMLPMVINTIVRILPDSWYEKIVKWADRVLGAITIGALLVNVLSRLALIGLTFYCFTSMPVSVYSDLDWTKFLPHFS</sequence>
<keyword evidence="2" id="KW-0732">Signal</keyword>
<evidence type="ECO:0000313" key="4">
    <source>
        <dbReference type="Proteomes" id="UP000244855"/>
    </source>
</evidence>
<feature type="transmembrane region" description="Helical" evidence="1">
    <location>
        <begin position="357"/>
        <end position="378"/>
    </location>
</feature>
<keyword evidence="1" id="KW-1133">Transmembrane helix</keyword>
<keyword evidence="1" id="KW-0472">Membrane</keyword>
<dbReference type="EMBL" id="KZ805345">
    <property type="protein sequence ID" value="PVI02225.1"/>
    <property type="molecule type" value="Genomic_DNA"/>
</dbReference>
<gene>
    <name evidence="3" type="ORF">DM02DRAFT_613069</name>
</gene>
<proteinExistence type="predicted"/>
<feature type="transmembrane region" description="Helical" evidence="1">
    <location>
        <begin position="390"/>
        <end position="411"/>
    </location>
</feature>
<feature type="chain" id="PRO_5015835853" evidence="2">
    <location>
        <begin position="22"/>
        <end position="474"/>
    </location>
</feature>
<protein>
    <submittedName>
        <fullName evidence="3">Uncharacterized protein</fullName>
    </submittedName>
</protein>
<keyword evidence="1" id="KW-0812">Transmembrane</keyword>
<evidence type="ECO:0000256" key="2">
    <source>
        <dbReference type="SAM" id="SignalP"/>
    </source>
</evidence>
<name>A0A2V1DYD4_9PLEO</name>
<feature type="signal peptide" evidence="2">
    <location>
        <begin position="1"/>
        <end position="21"/>
    </location>
</feature>
<keyword evidence="4" id="KW-1185">Reference proteome</keyword>
<reference evidence="3 4" key="1">
    <citation type="journal article" date="2018" name="Sci. Rep.">
        <title>Comparative genomics provides insights into the lifestyle and reveals functional heterogeneity of dark septate endophytic fungi.</title>
        <authorList>
            <person name="Knapp D.G."/>
            <person name="Nemeth J.B."/>
            <person name="Barry K."/>
            <person name="Hainaut M."/>
            <person name="Henrissat B."/>
            <person name="Johnson J."/>
            <person name="Kuo A."/>
            <person name="Lim J.H.P."/>
            <person name="Lipzen A."/>
            <person name="Nolan M."/>
            <person name="Ohm R.A."/>
            <person name="Tamas L."/>
            <person name="Grigoriev I.V."/>
            <person name="Spatafora J.W."/>
            <person name="Nagy L.G."/>
            <person name="Kovacs G.M."/>
        </authorList>
    </citation>
    <scope>NUCLEOTIDE SEQUENCE [LARGE SCALE GENOMIC DNA]</scope>
    <source>
        <strain evidence="3 4">DSE2036</strain>
    </source>
</reference>
<dbReference type="AlphaFoldDB" id="A0A2V1DYD4"/>
<dbReference type="PANTHER" id="PTHR35043">
    <property type="entry name" value="TRANSCRIPTION FACTOR DOMAIN-CONTAINING PROTEIN"/>
    <property type="match status" value="1"/>
</dbReference>
<accession>A0A2V1DYD4</accession>